<dbReference type="InterPro" id="IPR003777">
    <property type="entry name" value="XdhC_CoxI"/>
</dbReference>
<evidence type="ECO:0000313" key="4">
    <source>
        <dbReference type="Proteomes" id="UP000183859"/>
    </source>
</evidence>
<feature type="domain" description="XdhC Rossmann" evidence="2">
    <location>
        <begin position="160"/>
        <end position="301"/>
    </location>
</feature>
<dbReference type="InterPro" id="IPR014308">
    <property type="entry name" value="Xanthine_DH_XdhC"/>
</dbReference>
<dbReference type="InterPro" id="IPR052698">
    <property type="entry name" value="MoCofactor_Util/Proc"/>
</dbReference>
<dbReference type="InterPro" id="IPR027051">
    <property type="entry name" value="XdhC_Rossmann_dom"/>
</dbReference>
<dbReference type="PANTHER" id="PTHR30388:SF6">
    <property type="entry name" value="XANTHINE DEHYDROGENASE SUBUNIT A-RELATED"/>
    <property type="match status" value="1"/>
</dbReference>
<dbReference type="Proteomes" id="UP000183859">
    <property type="component" value="Chromosome"/>
</dbReference>
<dbReference type="Pfam" id="PF13478">
    <property type="entry name" value="XdhC_C"/>
    <property type="match status" value="1"/>
</dbReference>
<evidence type="ECO:0000259" key="2">
    <source>
        <dbReference type="Pfam" id="PF13478"/>
    </source>
</evidence>
<dbReference type="KEGG" id="php:PhaeoP97_00691"/>
<dbReference type="Gene3D" id="3.40.50.720">
    <property type="entry name" value="NAD(P)-binding Rossmann-like Domain"/>
    <property type="match status" value="1"/>
</dbReference>
<name>A0A1L3I1Y8_9RHOB</name>
<keyword evidence="4" id="KW-1185">Reference proteome</keyword>
<feature type="domain" description="XdhC- CoxI" evidence="1">
    <location>
        <begin position="13"/>
        <end position="73"/>
    </location>
</feature>
<dbReference type="RefSeq" id="WP_072503885.1">
    <property type="nucleotide sequence ID" value="NZ_CP016364.1"/>
</dbReference>
<sequence length="316" mass="33991">MGFDLQDLRRGIAAHGPVVRVVIAAIRGSSPREVGAAMLVWDNGQSGTIGGGALEHEAAGAARAQLATGRMRQQTTRALGPDLGQCCGGSVTLWSEIYRAEDLDNLDDEVILRALRADSDEPPLALRRKLALARSQGQRPDPQLSDGWLLEPVHRPETPLWIWGAGHVGRALVDVLAPMPDLDITWVDTGLERFPSDIPATVTAVPAAEPAALVPHAPENAQHLVLTYSHALDLALCHALLLRGFAFAGVIGSATKWARFRSRLRELGHWPDQIARLTCPMGDPALGKHPQMIAVGVAAELLRLGATDELKKDRRA</sequence>
<dbReference type="Pfam" id="PF02625">
    <property type="entry name" value="XdhC_CoxI"/>
    <property type="match status" value="1"/>
</dbReference>
<dbReference type="PANTHER" id="PTHR30388">
    <property type="entry name" value="ALDEHYDE OXIDOREDUCTASE MOLYBDENUM COFACTOR ASSEMBLY PROTEIN"/>
    <property type="match status" value="1"/>
</dbReference>
<reference evidence="4" key="1">
    <citation type="submission" date="2016-07" db="EMBL/GenBank/DDBJ databases">
        <title>Phaeobacter portensis sp. nov., a tropodithietic acid producing bacterium isolated from a German harbor.</title>
        <authorList>
            <person name="Freese H.M."/>
            <person name="Bunk B."/>
            <person name="Breider S."/>
            <person name="Brinkhoff T."/>
        </authorList>
    </citation>
    <scope>NUCLEOTIDE SEQUENCE [LARGE SCALE GENOMIC DNA]</scope>
    <source>
        <strain evidence="4">P97</strain>
    </source>
</reference>
<proteinExistence type="predicted"/>
<dbReference type="EMBL" id="CP016364">
    <property type="protein sequence ID" value="APG46129.1"/>
    <property type="molecule type" value="Genomic_DNA"/>
</dbReference>
<evidence type="ECO:0000259" key="1">
    <source>
        <dbReference type="Pfam" id="PF02625"/>
    </source>
</evidence>
<dbReference type="STRING" id="1844006.PhaeoP97_00691"/>
<dbReference type="AlphaFoldDB" id="A0A1L3I1Y8"/>
<dbReference type="NCBIfam" id="TIGR02964">
    <property type="entry name" value="xanthine_xdhC"/>
    <property type="match status" value="1"/>
</dbReference>
<evidence type="ECO:0000313" key="3">
    <source>
        <dbReference type="EMBL" id="APG46129.1"/>
    </source>
</evidence>
<gene>
    <name evidence="3" type="primary">xdhC</name>
    <name evidence="3" type="ORF">PhaeoP97_00691</name>
</gene>
<accession>A0A1L3I1Y8</accession>
<protein>
    <submittedName>
        <fullName evidence="3">Xanthine dehydrogenase XdhC</fullName>
    </submittedName>
</protein>
<organism evidence="3 4">
    <name type="scientific">Phaeobacter porticola</name>
    <dbReference type="NCBI Taxonomy" id="1844006"/>
    <lineage>
        <taxon>Bacteria</taxon>
        <taxon>Pseudomonadati</taxon>
        <taxon>Pseudomonadota</taxon>
        <taxon>Alphaproteobacteria</taxon>
        <taxon>Rhodobacterales</taxon>
        <taxon>Roseobacteraceae</taxon>
        <taxon>Phaeobacter</taxon>
    </lineage>
</organism>
<dbReference type="OrthoDB" id="61481at2"/>